<dbReference type="RefSeq" id="WP_103295617.1">
    <property type="nucleotide sequence ID" value="NZ_BKAQ01000012.1"/>
</dbReference>
<dbReference type="Proteomes" id="UP000706163">
    <property type="component" value="Unassembled WGS sequence"/>
</dbReference>
<evidence type="ECO:0000313" key="15">
    <source>
        <dbReference type="EMBL" id="GEP82382.1"/>
    </source>
</evidence>
<evidence type="ECO:0000256" key="12">
    <source>
        <dbReference type="ARBA" id="ARBA00048453"/>
    </source>
</evidence>
<reference evidence="15 17" key="1">
    <citation type="submission" date="2019-07" db="EMBL/GenBank/DDBJ databases">
        <title>Whole genome shotgun sequence of Staphylococcus kloosii NBRC 109624.</title>
        <authorList>
            <person name="Hosoyama A."/>
            <person name="Uohara A."/>
            <person name="Ohji S."/>
            <person name="Ichikawa N."/>
        </authorList>
    </citation>
    <scope>NUCLEOTIDE SEQUENCE [LARGE SCALE GENOMIC DNA]</scope>
    <source>
        <strain evidence="15 17">NBRC 109624</strain>
    </source>
</reference>
<dbReference type="InterPro" id="IPR000053">
    <property type="entry name" value="Thymidine/pyrmidine_PPase"/>
</dbReference>
<comment type="cofactor">
    <cofactor evidence="2">
        <name>K(+)</name>
        <dbReference type="ChEBI" id="CHEBI:29103"/>
    </cofactor>
</comment>
<dbReference type="InterPro" id="IPR036320">
    <property type="entry name" value="Glycosyl_Trfase_fam3_N_dom_sf"/>
</dbReference>
<evidence type="ECO:0000256" key="9">
    <source>
        <dbReference type="ARBA" id="ARBA00022679"/>
    </source>
</evidence>
<evidence type="ECO:0000313" key="17">
    <source>
        <dbReference type="Proteomes" id="UP000321040"/>
    </source>
</evidence>
<dbReference type="FunFam" id="1.20.970.10:FF:000002">
    <property type="entry name" value="Pyrimidine-nucleoside phosphorylase"/>
    <property type="match status" value="1"/>
</dbReference>
<feature type="domain" description="Pyrimidine nucleoside phosphorylase C-terminal" evidence="14">
    <location>
        <begin position="345"/>
        <end position="418"/>
    </location>
</feature>
<dbReference type="Gene3D" id="3.90.1170.30">
    <property type="entry name" value="Pyrimidine nucleoside phosphorylase-like, C-terminal domain"/>
    <property type="match status" value="1"/>
</dbReference>
<dbReference type="GO" id="GO:0046872">
    <property type="term" value="F:metal ion binding"/>
    <property type="evidence" value="ECO:0007669"/>
    <property type="project" value="UniProtKB-KW"/>
</dbReference>
<keyword evidence="11" id="KW-0630">Potassium</keyword>
<dbReference type="InterPro" id="IPR013102">
    <property type="entry name" value="PYNP_C"/>
</dbReference>
<reference evidence="16" key="2">
    <citation type="journal article" date="2021" name="PeerJ">
        <title>Extensive microbial diversity within the chicken gut microbiome revealed by metagenomics and culture.</title>
        <authorList>
            <person name="Gilroy R."/>
            <person name="Ravi A."/>
            <person name="Getino M."/>
            <person name="Pursley I."/>
            <person name="Horton D.L."/>
            <person name="Alikhan N.F."/>
            <person name="Baker D."/>
            <person name="Gharbi K."/>
            <person name="Hall N."/>
            <person name="Watson M."/>
            <person name="Adriaenssens E.M."/>
            <person name="Foster-Nyarko E."/>
            <person name="Jarju S."/>
            <person name="Secka A."/>
            <person name="Antonio M."/>
            <person name="Oren A."/>
            <person name="Chaudhuri R.R."/>
            <person name="La Ragione R."/>
            <person name="Hildebrand F."/>
            <person name="Pallen M.J."/>
        </authorList>
    </citation>
    <scope>NUCLEOTIDE SEQUENCE</scope>
    <source>
        <strain evidence="16">CHK149-3286</strain>
    </source>
</reference>
<comment type="function">
    <text evidence="3">Catalyzes phosphorolysis of the pyrimidine nucleosides uridine, thymidine and 2'-deoxyuridine with the formation of the corresponding pyrimidine base and ribose-1-phosphate.</text>
</comment>
<dbReference type="KEGG" id="skl:C7J89_05285"/>
<dbReference type="Pfam" id="PF00591">
    <property type="entry name" value="Glycos_transf_3"/>
    <property type="match status" value="1"/>
</dbReference>
<comment type="subunit">
    <text evidence="5">Homodimer.</text>
</comment>
<evidence type="ECO:0000256" key="3">
    <source>
        <dbReference type="ARBA" id="ARBA00003877"/>
    </source>
</evidence>
<evidence type="ECO:0000256" key="8">
    <source>
        <dbReference type="ARBA" id="ARBA00022676"/>
    </source>
</evidence>
<dbReference type="SUPFAM" id="SSF54680">
    <property type="entry name" value="Pyrimidine nucleoside phosphorylase C-terminal domain"/>
    <property type="match status" value="1"/>
</dbReference>
<dbReference type="EMBL" id="BKAQ01000012">
    <property type="protein sequence ID" value="GEP82382.1"/>
    <property type="molecule type" value="Genomic_DNA"/>
</dbReference>
<dbReference type="InterPro" id="IPR035902">
    <property type="entry name" value="Nuc_phospho_transferase"/>
</dbReference>
<dbReference type="InterPro" id="IPR000312">
    <property type="entry name" value="Glycosyl_Trfase_fam3"/>
</dbReference>
<dbReference type="InterPro" id="IPR036566">
    <property type="entry name" value="PYNP-like_C_sf"/>
</dbReference>
<evidence type="ECO:0000256" key="11">
    <source>
        <dbReference type="ARBA" id="ARBA00022958"/>
    </source>
</evidence>
<evidence type="ECO:0000256" key="7">
    <source>
        <dbReference type="ARBA" id="ARBA00014680"/>
    </source>
</evidence>
<comment type="catalytic activity">
    <reaction evidence="12">
        <text>uridine + phosphate = alpha-D-ribose 1-phosphate + uracil</text>
        <dbReference type="Rhea" id="RHEA:24388"/>
        <dbReference type="ChEBI" id="CHEBI:16704"/>
        <dbReference type="ChEBI" id="CHEBI:17568"/>
        <dbReference type="ChEBI" id="CHEBI:43474"/>
        <dbReference type="ChEBI" id="CHEBI:57720"/>
        <dbReference type="EC" id="2.4.2.2"/>
    </reaction>
</comment>
<gene>
    <name evidence="15" type="primary">pdp</name>
    <name evidence="16" type="ORF">K8V85_05635</name>
    <name evidence="15" type="ORF">SKL01_15600</name>
</gene>
<evidence type="ECO:0000256" key="4">
    <source>
        <dbReference type="ARBA" id="ARBA00006915"/>
    </source>
</evidence>
<dbReference type="FunFam" id="3.40.1030.10:FF:000003">
    <property type="entry name" value="Pyrimidine-nucleoside phosphorylase"/>
    <property type="match status" value="1"/>
</dbReference>
<evidence type="ECO:0000313" key="16">
    <source>
        <dbReference type="EMBL" id="HJF67775.1"/>
    </source>
</evidence>
<proteinExistence type="inferred from homology"/>
<sequence length="433" mass="45992">MRMVDIIEKKRDGNALTKEEIEFFIEGYTKGDIPDYQASSLAMAIFFQDMNEDERAALTMAIVNSGDVIDLSNIEGIKVDKHSTGGVGDTTTLVLAPLVASVGVPVAKMSGRGLGHTGGTIDKLESIEGFHVEISEDKFTQLVNEAKVAVIGQSGNLTPADKKLYGLRDVTGTVNSIPLIASSIMSKKIAAGADAIVLDVKTGNGAFMKTIEEAEALAHAMVSIGNNVGRKTMAIISDMSQPLGNAIGNALEVKEAIETLQGKGPQDLTDLVLTLGSQMVVLSNKAKDLKEAEAMLKEAINNGSALESFKTFLTNQDGDASVVDDVSKLPQAQYQIELPAQQNGVITEIIANEVGVASMMLGAGRQTKEDDIDLSVGIVLNKKVGDQVKEGESLLTIHSNSETIDNVKEKLNNSITISKQGSNPTLIHKIITE</sequence>
<dbReference type="SMART" id="SM00941">
    <property type="entry name" value="PYNP_C"/>
    <property type="match status" value="1"/>
</dbReference>
<dbReference type="Pfam" id="PF07831">
    <property type="entry name" value="PYNP_C"/>
    <property type="match status" value="1"/>
</dbReference>
<dbReference type="EC" id="2.4.2.2" evidence="6"/>
<dbReference type="Gene3D" id="3.40.1030.10">
    <property type="entry name" value="Nucleoside phosphorylase/phosphoribosyltransferase catalytic domain"/>
    <property type="match status" value="1"/>
</dbReference>
<keyword evidence="8 16" id="KW-0328">Glycosyltransferase</keyword>
<protein>
    <recommendedName>
        <fullName evidence="7">Pyrimidine-nucleoside phosphorylase</fullName>
        <ecNumber evidence="6">2.4.2.2</ecNumber>
    </recommendedName>
</protein>
<reference evidence="16" key="3">
    <citation type="submission" date="2021-09" db="EMBL/GenBank/DDBJ databases">
        <authorList>
            <person name="Gilroy R."/>
        </authorList>
    </citation>
    <scope>NUCLEOTIDE SEQUENCE</scope>
    <source>
        <strain evidence="16">CHK149-3286</strain>
    </source>
</reference>
<dbReference type="Gene3D" id="1.20.970.10">
    <property type="entry name" value="Transferase, Pyrimidine Nucleoside Phosphorylase, Chain C"/>
    <property type="match status" value="1"/>
</dbReference>
<dbReference type="Pfam" id="PF02885">
    <property type="entry name" value="Glycos_trans_3N"/>
    <property type="match status" value="1"/>
</dbReference>
<keyword evidence="9 16" id="KW-0808">Transferase</keyword>
<dbReference type="PROSITE" id="PS00647">
    <property type="entry name" value="THYMID_PHOSPHORYLASE"/>
    <property type="match status" value="1"/>
</dbReference>
<dbReference type="GO" id="GO:0004645">
    <property type="term" value="F:1,4-alpha-oligoglucan phosphorylase activity"/>
    <property type="evidence" value="ECO:0007669"/>
    <property type="project" value="InterPro"/>
</dbReference>
<name>A0A921KVP2_9STAP</name>
<dbReference type="GO" id="GO:0009032">
    <property type="term" value="F:thymidine phosphorylase activity"/>
    <property type="evidence" value="ECO:0007669"/>
    <property type="project" value="TreeGrafter"/>
</dbReference>
<comment type="caution">
    <text evidence="16">The sequence shown here is derived from an EMBL/GenBank/DDBJ whole genome shotgun (WGS) entry which is preliminary data.</text>
</comment>
<evidence type="ECO:0000256" key="6">
    <source>
        <dbReference type="ARBA" id="ARBA00011889"/>
    </source>
</evidence>
<dbReference type="AlphaFoldDB" id="A0A921KVP2"/>
<evidence type="ECO:0000256" key="5">
    <source>
        <dbReference type="ARBA" id="ARBA00011738"/>
    </source>
</evidence>
<dbReference type="InterPro" id="IPR017459">
    <property type="entry name" value="Glycosyl_Trfase_fam3_N_dom"/>
</dbReference>
<dbReference type="GO" id="GO:0006213">
    <property type="term" value="P:pyrimidine nucleoside metabolic process"/>
    <property type="evidence" value="ECO:0007669"/>
    <property type="project" value="InterPro"/>
</dbReference>
<dbReference type="GO" id="GO:0006206">
    <property type="term" value="P:pyrimidine nucleobase metabolic process"/>
    <property type="evidence" value="ECO:0007669"/>
    <property type="project" value="InterPro"/>
</dbReference>
<comment type="similarity">
    <text evidence="4">Belongs to the thymidine/pyrimidine-nucleoside phosphorylase family.</text>
</comment>
<evidence type="ECO:0000256" key="1">
    <source>
        <dbReference type="ARBA" id="ARBA00001066"/>
    </source>
</evidence>
<dbReference type="NCBIfam" id="NF004747">
    <property type="entry name" value="PRK06078.1"/>
    <property type="match status" value="1"/>
</dbReference>
<dbReference type="SUPFAM" id="SSF47648">
    <property type="entry name" value="Nucleoside phosphorylase/phosphoribosyltransferase N-terminal domain"/>
    <property type="match status" value="1"/>
</dbReference>
<dbReference type="InterPro" id="IPR017872">
    <property type="entry name" value="Pyrmidine_PPase_CS"/>
</dbReference>
<keyword evidence="10" id="KW-0479">Metal-binding</keyword>
<evidence type="ECO:0000259" key="14">
    <source>
        <dbReference type="SMART" id="SM00941"/>
    </source>
</evidence>
<comment type="catalytic activity">
    <reaction evidence="13">
        <text>thymidine + phosphate = 2-deoxy-alpha-D-ribose 1-phosphate + thymine</text>
        <dbReference type="Rhea" id="RHEA:16037"/>
        <dbReference type="ChEBI" id="CHEBI:17748"/>
        <dbReference type="ChEBI" id="CHEBI:17821"/>
        <dbReference type="ChEBI" id="CHEBI:43474"/>
        <dbReference type="ChEBI" id="CHEBI:57259"/>
        <dbReference type="EC" id="2.4.2.2"/>
    </reaction>
</comment>
<dbReference type="NCBIfam" id="NF004490">
    <property type="entry name" value="PRK05820.1"/>
    <property type="match status" value="1"/>
</dbReference>
<dbReference type="SUPFAM" id="SSF52418">
    <property type="entry name" value="Nucleoside phosphorylase/phosphoribosyltransferase catalytic domain"/>
    <property type="match status" value="1"/>
</dbReference>
<comment type="catalytic activity">
    <reaction evidence="1">
        <text>2'-deoxyuridine + phosphate = 2-deoxy-alpha-D-ribose 1-phosphate + uracil</text>
        <dbReference type="Rhea" id="RHEA:22824"/>
        <dbReference type="ChEBI" id="CHEBI:16450"/>
        <dbReference type="ChEBI" id="CHEBI:17568"/>
        <dbReference type="ChEBI" id="CHEBI:43474"/>
        <dbReference type="ChEBI" id="CHEBI:57259"/>
        <dbReference type="EC" id="2.4.2.2"/>
    </reaction>
</comment>
<dbReference type="GeneID" id="69904743"/>
<evidence type="ECO:0000256" key="2">
    <source>
        <dbReference type="ARBA" id="ARBA00001958"/>
    </source>
</evidence>
<dbReference type="OrthoDB" id="9763887at2"/>
<dbReference type="InterPro" id="IPR018090">
    <property type="entry name" value="Pyrmidine_PPas_bac/euk"/>
</dbReference>
<dbReference type="EMBL" id="DYVT01000060">
    <property type="protein sequence ID" value="HJF67775.1"/>
    <property type="molecule type" value="Genomic_DNA"/>
</dbReference>
<evidence type="ECO:0000256" key="13">
    <source>
        <dbReference type="ARBA" id="ARBA00048525"/>
    </source>
</evidence>
<dbReference type="Proteomes" id="UP000321040">
    <property type="component" value="Unassembled WGS sequence"/>
</dbReference>
<dbReference type="GO" id="GO:0005829">
    <property type="term" value="C:cytosol"/>
    <property type="evidence" value="ECO:0007669"/>
    <property type="project" value="TreeGrafter"/>
</dbReference>
<dbReference type="NCBIfam" id="TIGR02644">
    <property type="entry name" value="Y_phosphoryl"/>
    <property type="match status" value="1"/>
</dbReference>
<evidence type="ECO:0000313" key="18">
    <source>
        <dbReference type="Proteomes" id="UP000706163"/>
    </source>
</evidence>
<dbReference type="PANTHER" id="PTHR10515:SF0">
    <property type="entry name" value="THYMIDINE PHOSPHORYLASE"/>
    <property type="match status" value="1"/>
</dbReference>
<dbReference type="PIRSF" id="PIRSF000478">
    <property type="entry name" value="TP_PyNP"/>
    <property type="match status" value="1"/>
</dbReference>
<evidence type="ECO:0000256" key="10">
    <source>
        <dbReference type="ARBA" id="ARBA00022723"/>
    </source>
</evidence>
<dbReference type="PANTHER" id="PTHR10515">
    <property type="entry name" value="THYMIDINE PHOSPHORYLASE"/>
    <property type="match status" value="1"/>
</dbReference>
<keyword evidence="17" id="KW-1185">Reference proteome</keyword>
<accession>A0A921KVP2</accession>
<organism evidence="16 18">
    <name type="scientific">Staphylococcus kloosii</name>
    <dbReference type="NCBI Taxonomy" id="29384"/>
    <lineage>
        <taxon>Bacteria</taxon>
        <taxon>Bacillati</taxon>
        <taxon>Bacillota</taxon>
        <taxon>Bacilli</taxon>
        <taxon>Bacillales</taxon>
        <taxon>Staphylococcaceae</taxon>
        <taxon>Staphylococcus</taxon>
    </lineage>
</organism>